<dbReference type="Proteomes" id="UP000185183">
    <property type="component" value="Unassembled WGS sequence"/>
</dbReference>
<evidence type="ECO:0000313" key="1">
    <source>
        <dbReference type="EMBL" id="SHX43139.1"/>
    </source>
</evidence>
<dbReference type="AlphaFoldDB" id="A0A9Q7WJC8"/>
<evidence type="ECO:0000313" key="2">
    <source>
        <dbReference type="Proteomes" id="UP000185183"/>
    </source>
</evidence>
<protein>
    <recommendedName>
        <fullName evidence="3">MuF-like minor capsid protein</fullName>
    </recommendedName>
</protein>
<gene>
    <name evidence="1" type="ORF">SAMEA2275694_02635</name>
</gene>
<evidence type="ECO:0008006" key="3">
    <source>
        <dbReference type="Google" id="ProtNLM"/>
    </source>
</evidence>
<dbReference type="RefSeq" id="WP_074357501.1">
    <property type="nucleotide sequence ID" value="NZ_FSCP01000001.1"/>
</dbReference>
<name>A0A9Q7WJC8_9MYCO</name>
<proteinExistence type="predicted"/>
<dbReference type="InterPro" id="IPR057369">
    <property type="entry name" value="VG15"/>
</dbReference>
<dbReference type="Pfam" id="PF25310">
    <property type="entry name" value="VG15"/>
    <property type="match status" value="2"/>
</dbReference>
<comment type="caution">
    <text evidence="1">The sequence shown here is derived from an EMBL/GenBank/DDBJ whole genome shotgun (WGS) entry which is preliminary data.</text>
</comment>
<accession>A0A9Q7WJC8</accession>
<sequence length="328" mass="35023">MTQATTQQTPADLKHWQVATDALAIQATGQLANQLARLDWSSPGIATVVKGIYGGIVTGYRNASSVLSLQIYGDLRQRAGIDGRFKTVMAPDASMDWIGAKVDSAFKVSNEARQLAAREITAARATSSTARIAATSANIAERTTSDLATEKPSTLAADEHVDISGADLIENVVSSRLENSMQRMVASGGRQTVAMTAAANGDQYTHAPTKPGAVGGDPAYYVRVPTSMRPCAFCVMMATRDADWRPYKSEASAGTVVGTARGVPRGKQDIGDRYHDHCQCIAVPVFAGKPPVFDRQPYFDMYDKAAANVGVRDAKKILAAMRQMYGLA</sequence>
<organism evidence="1 2">
    <name type="scientific">Mycobacteroides abscessus subsp. bolletii</name>
    <dbReference type="NCBI Taxonomy" id="319705"/>
    <lineage>
        <taxon>Bacteria</taxon>
        <taxon>Bacillati</taxon>
        <taxon>Actinomycetota</taxon>
        <taxon>Actinomycetes</taxon>
        <taxon>Mycobacteriales</taxon>
        <taxon>Mycobacteriaceae</taxon>
        <taxon>Mycobacteroides</taxon>
        <taxon>Mycobacteroides abscessus</taxon>
    </lineage>
</organism>
<reference evidence="1 2" key="1">
    <citation type="submission" date="2016-11" db="EMBL/GenBank/DDBJ databases">
        <authorList>
            <consortium name="Pathogen Informatics"/>
        </authorList>
    </citation>
    <scope>NUCLEOTIDE SEQUENCE [LARGE SCALE GENOMIC DNA]</scope>
    <source>
        <strain evidence="1 2">968</strain>
    </source>
</reference>
<dbReference type="EMBL" id="FSFA01000003">
    <property type="protein sequence ID" value="SHX43139.1"/>
    <property type="molecule type" value="Genomic_DNA"/>
</dbReference>